<dbReference type="InterPro" id="IPR008763">
    <property type="entry name" value="Peptidase_S55"/>
</dbReference>
<dbReference type="KEGG" id="mgg:MPLG2_3299"/>
<feature type="signal peptide" evidence="1">
    <location>
        <begin position="1"/>
        <end position="39"/>
    </location>
</feature>
<evidence type="ECO:0000256" key="1">
    <source>
        <dbReference type="SAM" id="SignalP"/>
    </source>
</evidence>
<keyword evidence="1" id="KW-0732">Signal</keyword>
<gene>
    <name evidence="3" type="ORF">MPLG2_3299</name>
</gene>
<feature type="chain" id="PRO_5014873593" description="Peptidase S55 domain-containing protein" evidence="1">
    <location>
        <begin position="40"/>
        <end position="628"/>
    </location>
</feature>
<sequence length="628" mass="64657">MYPMRQPTVRSCLRAGVSTLAVAALTATGLAAATTPARAATTAFCADGSTPMAAVADVEAYPAGTPVTGTSVVNGTTPTGFTGSYIGYVADGLGKGKDMLLFQLSSPVIDGTGGLKPAGIWAGMSGSPVYSSDGALIGAVSYSLNYDNLPVAGVTPAEYMKTIGSTLADAPVTVRVDKQNLNRAEGRTTAAQSAALNGGTAMHQVSLANVAVTSTQGTKLTNALLSRMPKGSSEAAARLRSKSFNAVGVEAAGGPANQPLVVGGNIAAVYSTGDGMIGAVGTVTAMCGTDVWAFGHPMDFAGKTTLGLANASAALIVPDATGIIGSYKQTSMIGDPQGMITQDRLVGIKGSIGATTGYPVTLSVRNAEGVQVDRRSSTVVLPDAGPSVAANVVGNAVIEDLDNYYNGTLRFAWNISYRTESGLTGTLKKHQSYASTDLVAAYPADAVGQDVYDLLTNDFTDVAITGISMNLTLVSADALIYQPTGVQYKKGSNWLTLSGKTLKHGSSYSVRPVYRLSVNGKKSGETVYGATRTVKLSSKATKKGSLGYSALADESVCDIETDECDEYESPEVSSFDELMDYLATQVQNDQVTQKLSYSRKGSSAYTARSVFTGKGVTEGAASVSFKIS</sequence>
<accession>A0A2N9JLT8</accession>
<evidence type="ECO:0000313" key="3">
    <source>
        <dbReference type="EMBL" id="SPD88329.1"/>
    </source>
</evidence>
<dbReference type="AlphaFoldDB" id="A0A2N9JLT8"/>
<reference evidence="3 4" key="1">
    <citation type="submission" date="2018-02" db="EMBL/GenBank/DDBJ databases">
        <authorList>
            <person name="Cohen D.B."/>
            <person name="Kent A.D."/>
        </authorList>
    </citation>
    <scope>NUCLEOTIDE SEQUENCE [LARGE SCALE GENOMIC DNA]</scope>
    <source>
        <strain evidence="3">1</strain>
    </source>
</reference>
<dbReference type="EMBL" id="LT985188">
    <property type="protein sequence ID" value="SPD88329.1"/>
    <property type="molecule type" value="Genomic_DNA"/>
</dbReference>
<evidence type="ECO:0000259" key="2">
    <source>
        <dbReference type="PROSITE" id="PS51494"/>
    </source>
</evidence>
<evidence type="ECO:0000313" key="4">
    <source>
        <dbReference type="Proteomes" id="UP000238164"/>
    </source>
</evidence>
<proteinExistence type="predicted"/>
<name>A0A2N9JLT8_9ACTN</name>
<feature type="domain" description="Peptidase S55" evidence="2">
    <location>
        <begin position="1"/>
        <end position="176"/>
    </location>
</feature>
<keyword evidence="4" id="KW-1185">Reference proteome</keyword>
<dbReference type="PROSITE" id="PS51494">
    <property type="entry name" value="SPOIVB"/>
    <property type="match status" value="1"/>
</dbReference>
<protein>
    <recommendedName>
        <fullName evidence="2">Peptidase S55 domain-containing protein</fullName>
    </recommendedName>
</protein>
<dbReference type="Proteomes" id="UP000238164">
    <property type="component" value="Chromosome 1"/>
</dbReference>
<organism evidence="3 4">
    <name type="scientific">Micropruina glycogenica</name>
    <dbReference type="NCBI Taxonomy" id="75385"/>
    <lineage>
        <taxon>Bacteria</taxon>
        <taxon>Bacillati</taxon>
        <taxon>Actinomycetota</taxon>
        <taxon>Actinomycetes</taxon>
        <taxon>Propionibacteriales</taxon>
        <taxon>Nocardioidaceae</taxon>
        <taxon>Micropruina</taxon>
    </lineage>
</organism>